<name>A0ACC0U5I7_9AGAM</name>
<comment type="caution">
    <text evidence="1">The sequence shown here is derived from an EMBL/GenBank/DDBJ whole genome shotgun (WGS) entry which is preliminary data.</text>
</comment>
<dbReference type="Proteomes" id="UP001207468">
    <property type="component" value="Unassembled WGS sequence"/>
</dbReference>
<reference evidence="1" key="1">
    <citation type="submission" date="2021-03" db="EMBL/GenBank/DDBJ databases">
        <title>Evolutionary priming and transition to the ectomycorrhizal habit in an iconic lineage of mushroom-forming fungi: is preadaptation a requirement?</title>
        <authorList>
            <consortium name="DOE Joint Genome Institute"/>
            <person name="Looney B.P."/>
            <person name="Miyauchi S."/>
            <person name="Morin E."/>
            <person name="Drula E."/>
            <person name="Courty P.E."/>
            <person name="Chicoki N."/>
            <person name="Fauchery L."/>
            <person name="Kohler A."/>
            <person name="Kuo A."/>
            <person name="LaButti K."/>
            <person name="Pangilinan J."/>
            <person name="Lipzen A."/>
            <person name="Riley R."/>
            <person name="Andreopoulos W."/>
            <person name="He G."/>
            <person name="Johnson J."/>
            <person name="Barry K.W."/>
            <person name="Grigoriev I.V."/>
            <person name="Nagy L."/>
            <person name="Hibbett D."/>
            <person name="Henrissat B."/>
            <person name="Matheny P.B."/>
            <person name="Labbe J."/>
            <person name="Martin A.F."/>
        </authorList>
    </citation>
    <scope>NUCLEOTIDE SEQUENCE</scope>
    <source>
        <strain evidence="1">BPL698</strain>
    </source>
</reference>
<dbReference type="EMBL" id="JAGFNK010000147">
    <property type="protein sequence ID" value="KAI9464810.1"/>
    <property type="molecule type" value="Genomic_DNA"/>
</dbReference>
<keyword evidence="2" id="KW-1185">Reference proteome</keyword>
<protein>
    <submittedName>
        <fullName evidence="1">Uncharacterized protein</fullName>
    </submittedName>
</protein>
<evidence type="ECO:0000313" key="2">
    <source>
        <dbReference type="Proteomes" id="UP001207468"/>
    </source>
</evidence>
<gene>
    <name evidence="1" type="ORF">F5148DRAFT_1209321</name>
</gene>
<accession>A0ACC0U5I7</accession>
<proteinExistence type="predicted"/>
<evidence type="ECO:0000313" key="1">
    <source>
        <dbReference type="EMBL" id="KAI9464810.1"/>
    </source>
</evidence>
<sequence>MFKTAPANPYDDIVGKATDETLTSENWELILNLCDKVQEEGEQGARNVIAAILKRLAHRNPNVQLYSLTLAESLSKNCTKELHSEIASRAFTQALERIITDRTTHDKVRNRTLMLVAMWTEDFENDPNLGIMEECYQGLKAKNYKFEHNDEPPPSNDEEARRREEEELQRVLELSIQDKGGRRNWNEYSLASSSGAGGSGSQASTQATAKASTAPHPHPQPAPPSSSSSSATAPSHQSHSSGYVPSTESHAQTTMTSAAALDPPSQPSPAVSTSPAPSISAAEIYAVTRVRALHSFEPTEPNELAFEKGDIIKVVNREYKDWWRGQLRNRTGIFPVNYVEPLPEPTPAELAAEAQQEAAVFSQAANVDRLLTMLRALDPAKDNLADNEEIQELYRSCMTLRPKIVKLIDKYSQKRADLVSMNESFVRARTIFDRMMEESLARHSEFYDQQRPAFLQPQSSFPQPESRLQGQQALSYGRPVDQPQAYAYPGVYDQAGYGVYTSPSTAYSQSRQGGPIPDPRVNLARSSSYGARQLQGQLPSQAQQAPQSQPQTAYVQPYPAQDSSRASYYPQSQLQQAEAPLQTQSSGQPPALQQPPVQSQPQLHQTPSQLSVQSLPETQSGVPQQQPQVHTQTPHQPAETHGDVQSQPQPHPQSQPQQQQAQQQRTLAGPPFVYDPTLTYPDQNVQAWAQYYAQGGTDPTGSVYFISVPGITDGPQREQEQQQQQQQQQQQPAAFSATAFSGAGPGSSPEFIAHAQRQSSLPNPYGPSSPTVESAAGPASAGPGGPTGVGARAPWETTSSLSGQFAQMRVGEPSVGA</sequence>
<organism evidence="1 2">
    <name type="scientific">Russula earlei</name>
    <dbReference type="NCBI Taxonomy" id="71964"/>
    <lineage>
        <taxon>Eukaryota</taxon>
        <taxon>Fungi</taxon>
        <taxon>Dikarya</taxon>
        <taxon>Basidiomycota</taxon>
        <taxon>Agaricomycotina</taxon>
        <taxon>Agaricomycetes</taxon>
        <taxon>Russulales</taxon>
        <taxon>Russulaceae</taxon>
        <taxon>Russula</taxon>
    </lineage>
</organism>